<dbReference type="AlphaFoldDB" id="A0A9P6DZ18"/>
<evidence type="ECO:0000313" key="2">
    <source>
        <dbReference type="Proteomes" id="UP000886523"/>
    </source>
</evidence>
<sequence>MPSLRAVGPLDFHEVFVSAGWTRLCTSEGCGTGFEGIDELQILRLLRNILPWFSHALVWLSDEKDMDSLNTPLVLEFPVTRLVILFDLHRAVQSRHGSIFPSDGPEDEVVSNETSLWPRKNAWAQLCYNNGIC</sequence>
<reference evidence="1" key="1">
    <citation type="journal article" date="2020" name="Nat. Commun.">
        <title>Large-scale genome sequencing of mycorrhizal fungi provides insights into the early evolution of symbiotic traits.</title>
        <authorList>
            <person name="Miyauchi S."/>
            <person name="Kiss E."/>
            <person name="Kuo A."/>
            <person name="Drula E."/>
            <person name="Kohler A."/>
            <person name="Sanchez-Garcia M."/>
            <person name="Morin E."/>
            <person name="Andreopoulos B."/>
            <person name="Barry K.W."/>
            <person name="Bonito G."/>
            <person name="Buee M."/>
            <person name="Carver A."/>
            <person name="Chen C."/>
            <person name="Cichocki N."/>
            <person name="Clum A."/>
            <person name="Culley D."/>
            <person name="Crous P.W."/>
            <person name="Fauchery L."/>
            <person name="Girlanda M."/>
            <person name="Hayes R.D."/>
            <person name="Keri Z."/>
            <person name="LaButti K."/>
            <person name="Lipzen A."/>
            <person name="Lombard V."/>
            <person name="Magnuson J."/>
            <person name="Maillard F."/>
            <person name="Murat C."/>
            <person name="Nolan M."/>
            <person name="Ohm R.A."/>
            <person name="Pangilinan J."/>
            <person name="Pereira M.F."/>
            <person name="Perotto S."/>
            <person name="Peter M."/>
            <person name="Pfister S."/>
            <person name="Riley R."/>
            <person name="Sitrit Y."/>
            <person name="Stielow J.B."/>
            <person name="Szollosi G."/>
            <person name="Zifcakova L."/>
            <person name="Stursova M."/>
            <person name="Spatafora J.W."/>
            <person name="Tedersoo L."/>
            <person name="Vaario L.M."/>
            <person name="Yamada A."/>
            <person name="Yan M."/>
            <person name="Wang P."/>
            <person name="Xu J."/>
            <person name="Bruns T."/>
            <person name="Baldrian P."/>
            <person name="Vilgalys R."/>
            <person name="Dunand C."/>
            <person name="Henrissat B."/>
            <person name="Grigoriev I.V."/>
            <person name="Hibbett D."/>
            <person name="Nagy L.G."/>
            <person name="Martin F.M."/>
        </authorList>
    </citation>
    <scope>NUCLEOTIDE SEQUENCE</scope>
    <source>
        <strain evidence="1">UP504</strain>
    </source>
</reference>
<organism evidence="1 2">
    <name type="scientific">Hydnum rufescens UP504</name>
    <dbReference type="NCBI Taxonomy" id="1448309"/>
    <lineage>
        <taxon>Eukaryota</taxon>
        <taxon>Fungi</taxon>
        <taxon>Dikarya</taxon>
        <taxon>Basidiomycota</taxon>
        <taxon>Agaricomycotina</taxon>
        <taxon>Agaricomycetes</taxon>
        <taxon>Cantharellales</taxon>
        <taxon>Hydnaceae</taxon>
        <taxon>Hydnum</taxon>
    </lineage>
</organism>
<accession>A0A9P6DZ18</accession>
<name>A0A9P6DZ18_9AGAM</name>
<dbReference type="EMBL" id="MU128914">
    <property type="protein sequence ID" value="KAF9520086.1"/>
    <property type="molecule type" value="Genomic_DNA"/>
</dbReference>
<evidence type="ECO:0000313" key="1">
    <source>
        <dbReference type="EMBL" id="KAF9520086.1"/>
    </source>
</evidence>
<dbReference type="Proteomes" id="UP000886523">
    <property type="component" value="Unassembled WGS sequence"/>
</dbReference>
<gene>
    <name evidence="1" type="ORF">BS47DRAFT_1357805</name>
</gene>
<comment type="caution">
    <text evidence="1">The sequence shown here is derived from an EMBL/GenBank/DDBJ whole genome shotgun (WGS) entry which is preliminary data.</text>
</comment>
<proteinExistence type="predicted"/>
<keyword evidence="2" id="KW-1185">Reference proteome</keyword>
<protein>
    <submittedName>
        <fullName evidence="1">Uncharacterized protein</fullName>
    </submittedName>
</protein>